<evidence type="ECO:0000313" key="2">
    <source>
        <dbReference type="Proteomes" id="UP000249254"/>
    </source>
</evidence>
<dbReference type="OrthoDB" id="7527830at2"/>
<protein>
    <recommendedName>
        <fullName evidence="3">Glycosyltransferase</fullName>
    </recommendedName>
</protein>
<dbReference type="Proteomes" id="UP000249254">
    <property type="component" value="Unassembled WGS sequence"/>
</dbReference>
<reference evidence="2" key="1">
    <citation type="submission" date="2018-05" db="EMBL/GenBank/DDBJ databases">
        <authorList>
            <person name="Li X."/>
        </authorList>
    </citation>
    <scope>NUCLEOTIDE SEQUENCE [LARGE SCALE GENOMIC DNA]</scope>
    <source>
        <strain evidence="2">LX32</strain>
    </source>
</reference>
<sequence>MRSVAARVRRGVLQSLRRFHPDRDLVLAEFDARFYLAAHPDVARAGVDPIEHFLVSGWREGRDPNRDFSVKEYLEANPDVAAAGMNPFVHYLRAGRAEGRKPRQDLGFRYEILSELKTVEERVAAAAKASSAVTVAPAADLARALAKSRTGLGQVHLTFSHDDYSAHLGGVQLCLRREAAAVEAAGRDHLHIFPARPWPVLRAGEPAPLGVLWNGRAVGTYSAAAIAEALAGVKGASFAIHSMLGHSAEETLAILSAAGLKRGFFWLHDFASLCAGFHLLRDDVEDCAAPPPDSAACGICVYGPWRARHLAEHGKLFEALELTVVSPSQPTLDLWKAAAPHKAAAEVVLPHARLIERGPAPAGEGPLRIGFPGVPAAHKGWPVFQALAQAFADDARYEFHLFGAQRPAGALVAFHPVSADGPEPGGMTRAVAAAGIDVALVWPLCRETFSFTAHEAVAAGAAVVTNPDSGNVAAFVAGGGHGLVLTGESALAKAFETGDILQLARRVRRPALYDLEYSALTMDLIEAGA</sequence>
<gene>
    <name evidence="1" type="ORF">DJ017_19195</name>
</gene>
<dbReference type="AlphaFoldDB" id="A0A328ABT3"/>
<accession>A0A328ABT3</accession>
<dbReference type="EMBL" id="QFYQ01000002">
    <property type="protein sequence ID" value="RAK51937.1"/>
    <property type="molecule type" value="Genomic_DNA"/>
</dbReference>
<dbReference type="RefSeq" id="WP_111530499.1">
    <property type="nucleotide sequence ID" value="NZ_JBHRSG010000003.1"/>
</dbReference>
<evidence type="ECO:0008006" key="3">
    <source>
        <dbReference type="Google" id="ProtNLM"/>
    </source>
</evidence>
<comment type="caution">
    <text evidence="1">The sequence shown here is derived from an EMBL/GenBank/DDBJ whole genome shotgun (WGS) entry which is preliminary data.</text>
</comment>
<proteinExistence type="predicted"/>
<evidence type="ECO:0000313" key="1">
    <source>
        <dbReference type="EMBL" id="RAK51937.1"/>
    </source>
</evidence>
<organism evidence="1 2">
    <name type="scientific">Phenylobacterium soli</name>
    <dbReference type="NCBI Taxonomy" id="2170551"/>
    <lineage>
        <taxon>Bacteria</taxon>
        <taxon>Pseudomonadati</taxon>
        <taxon>Pseudomonadota</taxon>
        <taxon>Alphaproteobacteria</taxon>
        <taxon>Caulobacterales</taxon>
        <taxon>Caulobacteraceae</taxon>
        <taxon>Phenylobacterium</taxon>
    </lineage>
</organism>
<dbReference type="SUPFAM" id="SSF53756">
    <property type="entry name" value="UDP-Glycosyltransferase/glycogen phosphorylase"/>
    <property type="match status" value="1"/>
</dbReference>
<name>A0A328ABT3_9CAUL</name>
<keyword evidence="2" id="KW-1185">Reference proteome</keyword>